<accession>A0ABR8Z3Q5</accession>
<organism evidence="2 3">
    <name type="scientific">Oceanitalea stevensii</name>
    <dbReference type="NCBI Taxonomy" id="2763072"/>
    <lineage>
        <taxon>Bacteria</taxon>
        <taxon>Bacillati</taxon>
        <taxon>Actinomycetota</taxon>
        <taxon>Actinomycetes</taxon>
        <taxon>Micrococcales</taxon>
        <taxon>Bogoriellaceae</taxon>
        <taxon>Georgenia</taxon>
    </lineage>
</organism>
<dbReference type="RefSeq" id="WP_251840046.1">
    <property type="nucleotide sequence ID" value="NZ_JACSPO010000006.1"/>
</dbReference>
<sequence>MSELPLSPFPPPAGLTMVGADDAAVCVDGVCQVPGDGTSKDDDGHVAGARADG</sequence>
<gene>
    <name evidence="2" type="ORF">H9624_11505</name>
</gene>
<name>A0ABR8Z3Q5_9MICO</name>
<reference evidence="2 3" key="1">
    <citation type="submission" date="2020-08" db="EMBL/GenBank/DDBJ databases">
        <title>A Genomic Blueprint of the Chicken Gut Microbiome.</title>
        <authorList>
            <person name="Gilroy R."/>
            <person name="Ravi A."/>
            <person name="Getino M."/>
            <person name="Pursley I."/>
            <person name="Horton D.L."/>
            <person name="Alikhan N.-F."/>
            <person name="Baker D."/>
            <person name="Gharbi K."/>
            <person name="Hall N."/>
            <person name="Watson M."/>
            <person name="Adriaenssens E.M."/>
            <person name="Foster-Nyarko E."/>
            <person name="Jarju S."/>
            <person name="Secka A."/>
            <person name="Antonio M."/>
            <person name="Oren A."/>
            <person name="Chaudhuri R."/>
            <person name="La Ragione R.M."/>
            <person name="Hildebrand F."/>
            <person name="Pallen M.J."/>
        </authorList>
    </citation>
    <scope>NUCLEOTIDE SEQUENCE [LARGE SCALE GENOMIC DNA]</scope>
    <source>
        <strain evidence="2 3">Sa1BUA1</strain>
    </source>
</reference>
<feature type="region of interest" description="Disordered" evidence="1">
    <location>
        <begin position="33"/>
        <end position="53"/>
    </location>
</feature>
<dbReference type="EMBL" id="JACSPO010000006">
    <property type="protein sequence ID" value="MBD8062945.1"/>
    <property type="molecule type" value="Genomic_DNA"/>
</dbReference>
<dbReference type="Proteomes" id="UP000661894">
    <property type="component" value="Unassembled WGS sequence"/>
</dbReference>
<evidence type="ECO:0000313" key="3">
    <source>
        <dbReference type="Proteomes" id="UP000661894"/>
    </source>
</evidence>
<evidence type="ECO:0000256" key="1">
    <source>
        <dbReference type="SAM" id="MobiDB-lite"/>
    </source>
</evidence>
<evidence type="ECO:0000313" key="2">
    <source>
        <dbReference type="EMBL" id="MBD8062945.1"/>
    </source>
</evidence>
<comment type="caution">
    <text evidence="2">The sequence shown here is derived from an EMBL/GenBank/DDBJ whole genome shotgun (WGS) entry which is preliminary data.</text>
</comment>
<protein>
    <submittedName>
        <fullName evidence="2">Uncharacterized protein</fullName>
    </submittedName>
</protein>
<feature type="compositionally biased region" description="Basic and acidic residues" evidence="1">
    <location>
        <begin position="38"/>
        <end position="53"/>
    </location>
</feature>
<keyword evidence="3" id="KW-1185">Reference proteome</keyword>
<proteinExistence type="predicted"/>